<feature type="compositionally biased region" description="Low complexity" evidence="14">
    <location>
        <begin position="525"/>
        <end position="553"/>
    </location>
</feature>
<dbReference type="GO" id="GO:0005637">
    <property type="term" value="C:nuclear inner membrane"/>
    <property type="evidence" value="ECO:0007669"/>
    <property type="project" value="TreeGrafter"/>
</dbReference>
<comment type="cofactor">
    <cofactor evidence="1">
        <name>Zn(2+)</name>
        <dbReference type="ChEBI" id="CHEBI:29105"/>
    </cofactor>
</comment>
<reference evidence="17" key="1">
    <citation type="submission" date="2022-11" db="UniProtKB">
        <authorList>
            <consortium name="WormBaseParasite"/>
        </authorList>
    </citation>
    <scope>IDENTIFICATION</scope>
</reference>
<feature type="compositionally biased region" description="Pro residues" evidence="14">
    <location>
        <begin position="577"/>
        <end position="587"/>
    </location>
</feature>
<dbReference type="Pfam" id="PF02146">
    <property type="entry name" value="SIR2"/>
    <property type="match status" value="1"/>
</dbReference>
<dbReference type="GO" id="GO:0005654">
    <property type="term" value="C:nucleoplasm"/>
    <property type="evidence" value="ECO:0007669"/>
    <property type="project" value="TreeGrafter"/>
</dbReference>
<evidence type="ECO:0000256" key="10">
    <source>
        <dbReference type="ARBA" id="ARBA00068847"/>
    </source>
</evidence>
<dbReference type="InterPro" id="IPR026591">
    <property type="entry name" value="Sirtuin_cat_small_dom_sf"/>
</dbReference>
<keyword evidence="9" id="KW-0539">Nucleus</keyword>
<evidence type="ECO:0000256" key="8">
    <source>
        <dbReference type="ARBA" id="ARBA00023027"/>
    </source>
</evidence>
<accession>A0A914I342</accession>
<feature type="active site" description="Proton acceptor" evidence="13">
    <location>
        <position position="237"/>
    </location>
</feature>
<keyword evidence="7 13" id="KW-0862">Zinc</keyword>
<name>A0A914I342_GLORO</name>
<dbReference type="PANTHER" id="PTHR11085">
    <property type="entry name" value="NAD-DEPENDENT PROTEIN DEACYLASE SIRTUIN-5, MITOCHONDRIAL-RELATED"/>
    <property type="match status" value="1"/>
</dbReference>
<feature type="binding site" evidence="13">
    <location>
        <position position="272"/>
    </location>
    <ligand>
        <name>Zn(2+)</name>
        <dbReference type="ChEBI" id="CHEBI:29105"/>
    </ligand>
</feature>
<dbReference type="GO" id="GO:0002039">
    <property type="term" value="F:p53 binding"/>
    <property type="evidence" value="ECO:0007669"/>
    <property type="project" value="TreeGrafter"/>
</dbReference>
<dbReference type="WBParaSite" id="Gr19_v10_g7057.t1">
    <property type="protein sequence ID" value="Gr19_v10_g7057.t1"/>
    <property type="gene ID" value="Gr19_v10_g7057"/>
</dbReference>
<evidence type="ECO:0000256" key="11">
    <source>
        <dbReference type="ARBA" id="ARBA00075618"/>
    </source>
</evidence>
<keyword evidence="16" id="KW-1185">Reference proteome</keyword>
<dbReference type="InterPro" id="IPR003000">
    <property type="entry name" value="Sirtuin"/>
</dbReference>
<dbReference type="GO" id="GO:0017136">
    <property type="term" value="F:histone deacetylase activity, NAD-dependent"/>
    <property type="evidence" value="ECO:0007669"/>
    <property type="project" value="TreeGrafter"/>
</dbReference>
<dbReference type="InterPro" id="IPR050134">
    <property type="entry name" value="NAD-dep_sirtuin_deacylases"/>
</dbReference>
<feature type="compositionally biased region" description="Acidic residues" evidence="14">
    <location>
        <begin position="515"/>
        <end position="524"/>
    </location>
</feature>
<evidence type="ECO:0000256" key="6">
    <source>
        <dbReference type="ARBA" id="ARBA00022723"/>
    </source>
</evidence>
<evidence type="ECO:0000256" key="9">
    <source>
        <dbReference type="ARBA" id="ARBA00023242"/>
    </source>
</evidence>
<feature type="binding site" evidence="13">
    <location>
        <position position="248"/>
    </location>
    <ligand>
        <name>Zn(2+)</name>
        <dbReference type="ChEBI" id="CHEBI:29105"/>
    </ligand>
</feature>
<evidence type="ECO:0000313" key="17">
    <source>
        <dbReference type="WBParaSite" id="Gr19_v10_g7057.t1"/>
    </source>
</evidence>
<sequence>MEEMSYFGLLDEVSRGGNVAWMKCRFGNMTDESVSAEDAELMPDGPRSQQWKKPTESFFLVKKLARQGLEARQILAALYPRYCSSMSDDIPDAWIMQLLRELCEQRTRQKLVQYNSFGDAVELFRKSKRIMVITGAGVSVSCGIPDFRSENGVYARLKKDFPELSTPTAMFDIDFFRHNPRPFYAFAKEIFPGQFCPSLSHMFIKFLEEEGKLLRNYTQNIDTLERMAGISNLVECHGSFARATCLTCKHQVDSEQIRAQVLAQRVAHCPSCVTGVLKPDIVFFGEDLGEAFHDQMGTDHAELDLLVVIGSSMQVRPVSLIPYNIGAEVPQILINRQLLRTYSADIKLLGNSDSILVQIALAMGGGMREKMLNELRLRRDVLHSGGVLLPGDLLARVKQLLHRTTIAENVSANTEEEEAFLPRQISVQQFKQFIGGEEDGTARKKLKMEEEETANGPQSLWQGNYALVETHLPSTDTTLFVPPNLNVFVGAELFYDRDQDTFVHRMGIKERRWDDDDDDEDWDGEGQSSDGSYDDNTSSSSSSSAGGARDCSSVPSNFGHHSVESLQGQRKTESCPPTVPSNPWPKK</sequence>
<proteinExistence type="inferred from homology"/>
<dbReference type="EC" id="2.3.1.286" evidence="4"/>
<dbReference type="PANTHER" id="PTHR11085:SF9">
    <property type="entry name" value="NAD-DEPENDENT PROTEIN DEACETYLASE SIRTUIN-1"/>
    <property type="match status" value="1"/>
</dbReference>
<evidence type="ECO:0000256" key="7">
    <source>
        <dbReference type="ARBA" id="ARBA00022833"/>
    </source>
</evidence>
<evidence type="ECO:0000256" key="4">
    <source>
        <dbReference type="ARBA" id="ARBA00012928"/>
    </source>
</evidence>
<evidence type="ECO:0000256" key="1">
    <source>
        <dbReference type="ARBA" id="ARBA00001947"/>
    </source>
</evidence>
<dbReference type="PROSITE" id="PS50305">
    <property type="entry name" value="SIRTUIN"/>
    <property type="match status" value="1"/>
</dbReference>
<dbReference type="Proteomes" id="UP000887572">
    <property type="component" value="Unplaced"/>
</dbReference>
<dbReference type="GO" id="GO:0003714">
    <property type="term" value="F:transcription corepressor activity"/>
    <property type="evidence" value="ECO:0007669"/>
    <property type="project" value="TreeGrafter"/>
</dbReference>
<evidence type="ECO:0000256" key="14">
    <source>
        <dbReference type="SAM" id="MobiDB-lite"/>
    </source>
</evidence>
<feature type="binding site" evidence="13">
    <location>
        <position position="269"/>
    </location>
    <ligand>
        <name>Zn(2+)</name>
        <dbReference type="ChEBI" id="CHEBI:29105"/>
    </ligand>
</feature>
<evidence type="ECO:0000256" key="5">
    <source>
        <dbReference type="ARBA" id="ARBA00022679"/>
    </source>
</evidence>
<protein>
    <recommendedName>
        <fullName evidence="10">NAD-dependent protein deacetylase sir-2.1</fullName>
        <ecNumber evidence="4">2.3.1.286</ecNumber>
    </recommendedName>
    <alternativeName>
        <fullName evidence="11">Protein sir-2.1</fullName>
    </alternativeName>
    <alternativeName>
        <fullName evidence="12">Regulatory protein SIR2 homolog 1</fullName>
    </alternativeName>
</protein>
<dbReference type="SUPFAM" id="SSF52467">
    <property type="entry name" value="DHS-like NAD/FAD-binding domain"/>
    <property type="match status" value="1"/>
</dbReference>
<dbReference type="Gene3D" id="3.40.50.1220">
    <property type="entry name" value="TPP-binding domain"/>
    <property type="match status" value="1"/>
</dbReference>
<evidence type="ECO:0000256" key="3">
    <source>
        <dbReference type="ARBA" id="ARBA00006924"/>
    </source>
</evidence>
<evidence type="ECO:0000256" key="2">
    <source>
        <dbReference type="ARBA" id="ARBA00004123"/>
    </source>
</evidence>
<evidence type="ECO:0000259" key="15">
    <source>
        <dbReference type="PROSITE" id="PS50305"/>
    </source>
</evidence>
<dbReference type="GO" id="GO:0070403">
    <property type="term" value="F:NAD+ binding"/>
    <property type="evidence" value="ECO:0007669"/>
    <property type="project" value="InterPro"/>
</dbReference>
<dbReference type="GO" id="GO:0046872">
    <property type="term" value="F:metal ion binding"/>
    <property type="evidence" value="ECO:0007669"/>
    <property type="project" value="UniProtKB-KW"/>
</dbReference>
<feature type="region of interest" description="Disordered" evidence="14">
    <location>
        <begin position="513"/>
        <end position="587"/>
    </location>
</feature>
<dbReference type="AlphaFoldDB" id="A0A914I342"/>
<dbReference type="InterPro" id="IPR026590">
    <property type="entry name" value="Ssirtuin_cat_dom"/>
</dbReference>
<dbReference type="InterPro" id="IPR029035">
    <property type="entry name" value="DHS-like_NAD/FAD-binding_dom"/>
</dbReference>
<evidence type="ECO:0000256" key="13">
    <source>
        <dbReference type="PROSITE-ProRule" id="PRU00236"/>
    </source>
</evidence>
<keyword evidence="8" id="KW-0520">NAD</keyword>
<keyword evidence="5" id="KW-0808">Transferase</keyword>
<dbReference type="Gene3D" id="3.30.1600.10">
    <property type="entry name" value="SIR2/SIRT2 'Small Domain"/>
    <property type="match status" value="1"/>
</dbReference>
<organism evidence="16 17">
    <name type="scientific">Globodera rostochiensis</name>
    <name type="common">Golden nematode worm</name>
    <name type="synonym">Heterodera rostochiensis</name>
    <dbReference type="NCBI Taxonomy" id="31243"/>
    <lineage>
        <taxon>Eukaryota</taxon>
        <taxon>Metazoa</taxon>
        <taxon>Ecdysozoa</taxon>
        <taxon>Nematoda</taxon>
        <taxon>Chromadorea</taxon>
        <taxon>Rhabditida</taxon>
        <taxon>Tylenchina</taxon>
        <taxon>Tylenchomorpha</taxon>
        <taxon>Tylenchoidea</taxon>
        <taxon>Heteroderidae</taxon>
        <taxon>Heteroderinae</taxon>
        <taxon>Globodera</taxon>
    </lineage>
</organism>
<evidence type="ECO:0000256" key="12">
    <source>
        <dbReference type="ARBA" id="ARBA00083601"/>
    </source>
</evidence>
<keyword evidence="6 13" id="KW-0479">Metal-binding</keyword>
<comment type="subcellular location">
    <subcellularLocation>
        <location evidence="2">Nucleus</location>
    </subcellularLocation>
</comment>
<comment type="similarity">
    <text evidence="3">Belongs to the sirtuin family. Class I subfamily.</text>
</comment>
<evidence type="ECO:0000313" key="16">
    <source>
        <dbReference type="Proteomes" id="UP000887572"/>
    </source>
</evidence>
<feature type="binding site" evidence="13">
    <location>
        <position position="245"/>
    </location>
    <ligand>
        <name>Zn(2+)</name>
        <dbReference type="ChEBI" id="CHEBI:29105"/>
    </ligand>
</feature>
<dbReference type="GO" id="GO:0033553">
    <property type="term" value="C:rDNA heterochromatin"/>
    <property type="evidence" value="ECO:0007669"/>
    <property type="project" value="TreeGrafter"/>
</dbReference>
<feature type="domain" description="Deacetylase sirtuin-type" evidence="15">
    <location>
        <begin position="110"/>
        <end position="378"/>
    </location>
</feature>
<dbReference type="FunFam" id="3.30.1600.10:FF:000013">
    <property type="entry name" value="NAD-dependent protein deacetylase sirtuin-1"/>
    <property type="match status" value="1"/>
</dbReference>